<protein>
    <submittedName>
        <fullName evidence="1">Uncharacterized protein</fullName>
    </submittedName>
</protein>
<accession>A0A5C6C6B5</accession>
<evidence type="ECO:0000313" key="2">
    <source>
        <dbReference type="Proteomes" id="UP000319908"/>
    </source>
</evidence>
<name>A0A5C6C6B5_9BACT</name>
<gene>
    <name evidence="1" type="ORF">Poly21_11670</name>
</gene>
<dbReference type="AlphaFoldDB" id="A0A5C6C6B5"/>
<comment type="caution">
    <text evidence="1">The sequence shown here is derived from an EMBL/GenBank/DDBJ whole genome shotgun (WGS) entry which is preliminary data.</text>
</comment>
<evidence type="ECO:0000313" key="1">
    <source>
        <dbReference type="EMBL" id="TWU18996.1"/>
    </source>
</evidence>
<proteinExistence type="predicted"/>
<reference evidence="1 2" key="1">
    <citation type="journal article" date="2020" name="Antonie Van Leeuwenhoek">
        <title>Rhodopirellula heiligendammensis sp. nov., Rhodopirellula pilleata sp. nov., and Rhodopirellula solitaria sp. nov. isolated from natural or artificial marine surfaces in Northern Germany and California, USA, and emended description of the genus Rhodopirellula.</title>
        <authorList>
            <person name="Kallscheuer N."/>
            <person name="Wiegand S."/>
            <person name="Jogler M."/>
            <person name="Boedeker C."/>
            <person name="Peeters S.H."/>
            <person name="Rast P."/>
            <person name="Heuer A."/>
            <person name="Jetten M.S.M."/>
            <person name="Rohde M."/>
            <person name="Jogler C."/>
        </authorList>
    </citation>
    <scope>NUCLEOTIDE SEQUENCE [LARGE SCALE GENOMIC DNA]</scope>
    <source>
        <strain evidence="1 2">Poly21</strain>
    </source>
</reference>
<dbReference type="Proteomes" id="UP000319908">
    <property type="component" value="Unassembled WGS sequence"/>
</dbReference>
<organism evidence="1 2">
    <name type="scientific">Allorhodopirellula heiligendammensis</name>
    <dbReference type="NCBI Taxonomy" id="2714739"/>
    <lineage>
        <taxon>Bacteria</taxon>
        <taxon>Pseudomonadati</taxon>
        <taxon>Planctomycetota</taxon>
        <taxon>Planctomycetia</taxon>
        <taxon>Pirellulales</taxon>
        <taxon>Pirellulaceae</taxon>
        <taxon>Allorhodopirellula</taxon>
    </lineage>
</organism>
<dbReference type="EMBL" id="SJPU01000001">
    <property type="protein sequence ID" value="TWU18996.1"/>
    <property type="molecule type" value="Genomic_DNA"/>
</dbReference>
<sequence length="76" mass="8182">MHAHSFLSFALESNHSCISASVFGRSLPSDPFISRWALAPVVKTLRVCPDARRDYLCDTNQDGGSVQVAGVDGTES</sequence>
<keyword evidence="2" id="KW-1185">Reference proteome</keyword>